<evidence type="ECO:0000256" key="6">
    <source>
        <dbReference type="ARBA" id="ARBA00023136"/>
    </source>
</evidence>
<organism evidence="9 10">
    <name type="scientific">Aspergillus campestris (strain IBT 28561)</name>
    <dbReference type="NCBI Taxonomy" id="1392248"/>
    <lineage>
        <taxon>Eukaryota</taxon>
        <taxon>Fungi</taxon>
        <taxon>Dikarya</taxon>
        <taxon>Ascomycota</taxon>
        <taxon>Pezizomycotina</taxon>
        <taxon>Eurotiomycetes</taxon>
        <taxon>Eurotiomycetidae</taxon>
        <taxon>Eurotiales</taxon>
        <taxon>Aspergillaceae</taxon>
        <taxon>Aspergillus</taxon>
        <taxon>Aspergillus subgen. Circumdati</taxon>
    </lineage>
</organism>
<evidence type="ECO:0000256" key="5">
    <source>
        <dbReference type="ARBA" id="ARBA00022989"/>
    </source>
</evidence>
<reference evidence="9" key="1">
    <citation type="submission" date="2016-12" db="EMBL/GenBank/DDBJ databases">
        <title>The genomes of Aspergillus section Nigri reveals drivers in fungal speciation.</title>
        <authorList>
            <consortium name="DOE Joint Genome Institute"/>
            <person name="Vesth T.C."/>
            <person name="Nybo J."/>
            <person name="Theobald S."/>
            <person name="Brandl J."/>
            <person name="Frisvad J.C."/>
            <person name="Nielsen K.F."/>
            <person name="Lyhne E.K."/>
            <person name="Kogle M.E."/>
            <person name="Kuo A."/>
            <person name="Riley R."/>
            <person name="Clum A."/>
            <person name="Nolan M."/>
            <person name="Lipzen A."/>
            <person name="Salamov A."/>
            <person name="Henrissat B."/>
            <person name="Wiebenga A."/>
            <person name="De vries R.P."/>
            <person name="Grigoriev I.V."/>
            <person name="Mortensen U.H."/>
            <person name="Andersen M.R."/>
            <person name="Baker S.E."/>
        </authorList>
    </citation>
    <scope>NUCLEOTIDE SEQUENCE</scope>
    <source>
        <strain evidence="9">IBT 28561</strain>
    </source>
</reference>
<evidence type="ECO:0000256" key="3">
    <source>
        <dbReference type="ARBA" id="ARBA00022448"/>
    </source>
</evidence>
<evidence type="ECO:0000256" key="2">
    <source>
        <dbReference type="ARBA" id="ARBA00008335"/>
    </source>
</evidence>
<dbReference type="Gene3D" id="1.20.1250.20">
    <property type="entry name" value="MFS general substrate transporter like domains"/>
    <property type="match status" value="2"/>
</dbReference>
<feature type="transmembrane region" description="Helical" evidence="8">
    <location>
        <begin position="124"/>
        <end position="142"/>
    </location>
</feature>
<dbReference type="GeneID" id="36541330"/>
<dbReference type="Proteomes" id="UP000234254">
    <property type="component" value="Unassembled WGS sequence"/>
</dbReference>
<feature type="transmembrane region" description="Helical" evidence="8">
    <location>
        <begin position="406"/>
        <end position="425"/>
    </location>
</feature>
<feature type="transmembrane region" description="Helical" evidence="8">
    <location>
        <begin position="432"/>
        <end position="452"/>
    </location>
</feature>
<sequence length="607" mass="67466">MGVVDKIRGLSEKPAATTTNLSGEVYPKQEAPTDAPVESDSDDSRMSLEERDDRENRAHPDQVTQDAQLGQQKAEAMALVWSKKALFATYAWIWVCFFLLALQSGISSSVINNVYANFKSAPQVSTANILYTIIGGVLRLPIAKILNLWGRAEGYLVFVGVYTLGLIITAACNNPDSYAAGYTLFWIGYEALYYILDVFIADTSGLRNRAFTFAFAQTPFICTAFTAPLAGQAFVNGPGWRWAYGAFCIIQPAIFAPLALVFKHYERKAEKAGVLRRERSSRTVMQSIVHYIHQFDIIGAALLMAAWILVLLPFSLQSYGQAQYKSASFIAMLVVGFCLFFVFAAWEKWVAREHFIRYELVKNRTVLGACIMAALTWFSFYCWDQYFMVFCQVVYGLDLDMAGYMLQTYNVGSCVWGVIFGLWIRYTRHFKYSCLFFGLPIMILGSGLLIHFRGSAQGIGYVVMCQIFIAFGGGTIVIGNQMAVMAAADRDGVPMMLAVLQLFNNLGGAVGLAVSAAIYNNTWADALLSKIPAKEKPNWSKIFMGGYLEQWKYPMGSATRDAINYAWGQSQMYGAIASTAFLALGIPAIAIWKNYNVDRKQNKGTVL</sequence>
<keyword evidence="3" id="KW-0813">Transport</keyword>
<evidence type="ECO:0000313" key="10">
    <source>
        <dbReference type="Proteomes" id="UP000234254"/>
    </source>
</evidence>
<keyword evidence="10" id="KW-1185">Reference proteome</keyword>
<evidence type="ECO:0000313" key="9">
    <source>
        <dbReference type="EMBL" id="PKY01221.1"/>
    </source>
</evidence>
<proteinExistence type="inferred from homology"/>
<dbReference type="EMBL" id="MSFM01000012">
    <property type="protein sequence ID" value="PKY01221.1"/>
    <property type="molecule type" value="Genomic_DNA"/>
</dbReference>
<dbReference type="RefSeq" id="XP_024689815.1">
    <property type="nucleotide sequence ID" value="XM_024833806.1"/>
</dbReference>
<feature type="transmembrane region" description="Helical" evidence="8">
    <location>
        <begin position="499"/>
        <end position="519"/>
    </location>
</feature>
<keyword evidence="5 8" id="KW-1133">Transmembrane helix</keyword>
<feature type="transmembrane region" description="Helical" evidence="8">
    <location>
        <begin position="458"/>
        <end position="478"/>
    </location>
</feature>
<feature type="transmembrane region" description="Helical" evidence="8">
    <location>
        <begin position="154"/>
        <end position="171"/>
    </location>
</feature>
<evidence type="ECO:0000256" key="1">
    <source>
        <dbReference type="ARBA" id="ARBA00004141"/>
    </source>
</evidence>
<dbReference type="OrthoDB" id="4078873at2759"/>
<feature type="transmembrane region" description="Helical" evidence="8">
    <location>
        <begin position="572"/>
        <end position="592"/>
    </location>
</feature>
<feature type="transmembrane region" description="Helical" evidence="8">
    <location>
        <begin position="295"/>
        <end position="314"/>
    </location>
</feature>
<dbReference type="Pfam" id="PF07690">
    <property type="entry name" value="MFS_1"/>
    <property type="match status" value="1"/>
</dbReference>
<keyword evidence="4 8" id="KW-0812">Transmembrane</keyword>
<feature type="transmembrane region" description="Helical" evidence="8">
    <location>
        <begin position="211"/>
        <end position="230"/>
    </location>
</feature>
<dbReference type="SUPFAM" id="SSF103473">
    <property type="entry name" value="MFS general substrate transporter"/>
    <property type="match status" value="1"/>
</dbReference>
<feature type="transmembrane region" description="Helical" evidence="8">
    <location>
        <begin position="326"/>
        <end position="346"/>
    </location>
</feature>
<dbReference type="PANTHER" id="PTHR23501:SF107">
    <property type="entry name" value="TRANSPORTER, PUTATIVE (AFU_ORTHOLOGUE AFUA_7G04730)-RELATED"/>
    <property type="match status" value="1"/>
</dbReference>
<feature type="compositionally biased region" description="Basic and acidic residues" evidence="7">
    <location>
        <begin position="42"/>
        <end position="60"/>
    </location>
</feature>
<evidence type="ECO:0000256" key="7">
    <source>
        <dbReference type="SAM" id="MobiDB-lite"/>
    </source>
</evidence>
<dbReference type="InterPro" id="IPR011701">
    <property type="entry name" value="MFS"/>
</dbReference>
<comment type="caution">
    <text evidence="9">The sequence shown here is derived from an EMBL/GenBank/DDBJ whole genome shotgun (WGS) entry which is preliminary data.</text>
</comment>
<dbReference type="VEuPathDB" id="FungiDB:P168DRAFT_242490"/>
<feature type="transmembrane region" description="Helical" evidence="8">
    <location>
        <begin position="366"/>
        <end position="386"/>
    </location>
</feature>
<comment type="subcellular location">
    <subcellularLocation>
        <location evidence="1">Membrane</location>
        <topology evidence="1">Multi-pass membrane protein</topology>
    </subcellularLocation>
</comment>
<feature type="transmembrane region" description="Helical" evidence="8">
    <location>
        <begin position="177"/>
        <end position="199"/>
    </location>
</feature>
<dbReference type="AlphaFoldDB" id="A0A2I1CUD0"/>
<comment type="similarity">
    <text evidence="2">Belongs to the major facilitator superfamily.</text>
</comment>
<feature type="transmembrane region" description="Helical" evidence="8">
    <location>
        <begin position="242"/>
        <end position="262"/>
    </location>
</feature>
<name>A0A2I1CUD0_ASPC2</name>
<feature type="compositionally biased region" description="Basic and acidic residues" evidence="7">
    <location>
        <begin position="1"/>
        <end position="11"/>
    </location>
</feature>
<evidence type="ECO:0000256" key="8">
    <source>
        <dbReference type="SAM" id="Phobius"/>
    </source>
</evidence>
<dbReference type="PANTHER" id="PTHR23501">
    <property type="entry name" value="MAJOR FACILITATOR SUPERFAMILY"/>
    <property type="match status" value="1"/>
</dbReference>
<dbReference type="GO" id="GO:0005886">
    <property type="term" value="C:plasma membrane"/>
    <property type="evidence" value="ECO:0007669"/>
    <property type="project" value="TreeGrafter"/>
</dbReference>
<accession>A0A2I1CUD0</accession>
<protein>
    <submittedName>
        <fullName evidence="9">MFS general substrate transporter</fullName>
    </submittedName>
</protein>
<gene>
    <name evidence="9" type="ORF">P168DRAFT_242490</name>
</gene>
<dbReference type="GO" id="GO:0022857">
    <property type="term" value="F:transmembrane transporter activity"/>
    <property type="evidence" value="ECO:0007669"/>
    <property type="project" value="InterPro"/>
</dbReference>
<keyword evidence="6 8" id="KW-0472">Membrane</keyword>
<evidence type="ECO:0000256" key="4">
    <source>
        <dbReference type="ARBA" id="ARBA00022692"/>
    </source>
</evidence>
<dbReference type="InterPro" id="IPR036259">
    <property type="entry name" value="MFS_trans_sf"/>
</dbReference>
<feature type="region of interest" description="Disordered" evidence="7">
    <location>
        <begin position="1"/>
        <end position="67"/>
    </location>
</feature>
<feature type="transmembrane region" description="Helical" evidence="8">
    <location>
        <begin position="85"/>
        <end position="104"/>
    </location>
</feature>
<dbReference type="FunFam" id="1.20.1250.20:FF:000284">
    <property type="entry name" value="Siderophore iron transporter mirB"/>
    <property type="match status" value="1"/>
</dbReference>